<evidence type="ECO:0000259" key="11">
    <source>
        <dbReference type="PROSITE" id="PS50109"/>
    </source>
</evidence>
<dbReference type="PROSITE" id="PS50109">
    <property type="entry name" value="HIS_KIN"/>
    <property type="match status" value="1"/>
</dbReference>
<dbReference type="PROSITE" id="PS50110">
    <property type="entry name" value="RESPONSE_REGULATORY"/>
    <property type="match status" value="2"/>
</dbReference>
<dbReference type="Pfam" id="PF00072">
    <property type="entry name" value="Response_reg"/>
    <property type="match status" value="2"/>
</dbReference>
<comment type="catalytic activity">
    <reaction evidence="1">
        <text>ATP + protein L-histidine = ADP + protein N-phospho-L-histidine.</text>
        <dbReference type="EC" id="2.7.13.3"/>
    </reaction>
</comment>
<dbReference type="SMART" id="SM00387">
    <property type="entry name" value="HATPase_c"/>
    <property type="match status" value="1"/>
</dbReference>
<dbReference type="InterPro" id="IPR036890">
    <property type="entry name" value="HATPase_C_sf"/>
</dbReference>
<evidence type="ECO:0000313" key="13">
    <source>
        <dbReference type="EMBL" id="MCA1854971.1"/>
    </source>
</evidence>
<dbReference type="Gene3D" id="3.40.50.2300">
    <property type="match status" value="2"/>
</dbReference>
<dbReference type="InterPro" id="IPR001789">
    <property type="entry name" value="Sig_transdc_resp-reg_receiver"/>
</dbReference>
<evidence type="ECO:0000259" key="12">
    <source>
        <dbReference type="PROSITE" id="PS50110"/>
    </source>
</evidence>
<evidence type="ECO:0000256" key="8">
    <source>
        <dbReference type="ARBA" id="ARBA00023012"/>
    </source>
</evidence>
<evidence type="ECO:0000256" key="9">
    <source>
        <dbReference type="PROSITE-ProRule" id="PRU00169"/>
    </source>
</evidence>
<organism evidence="13 14">
    <name type="scientific">Massilia hydrophila</name>
    <dbReference type="NCBI Taxonomy" id="3044279"/>
    <lineage>
        <taxon>Bacteria</taxon>
        <taxon>Pseudomonadati</taxon>
        <taxon>Pseudomonadota</taxon>
        <taxon>Betaproteobacteria</taxon>
        <taxon>Burkholderiales</taxon>
        <taxon>Oxalobacteraceae</taxon>
        <taxon>Telluria group</taxon>
        <taxon>Massilia</taxon>
    </lineage>
</organism>
<feature type="modified residue" description="4-aspartylphosphate" evidence="9">
    <location>
        <position position="471"/>
    </location>
</feature>
<proteinExistence type="predicted"/>
<dbReference type="PRINTS" id="PR00344">
    <property type="entry name" value="BCTRLSENSOR"/>
</dbReference>
<feature type="modified residue" description="4-aspartylphosphate" evidence="9">
    <location>
        <position position="59"/>
    </location>
</feature>
<name>A0ABS7Y5K9_9BURK</name>
<evidence type="ECO:0000256" key="2">
    <source>
        <dbReference type="ARBA" id="ARBA00012438"/>
    </source>
</evidence>
<reference evidence="13 14" key="1">
    <citation type="submission" date="2021-07" db="EMBL/GenBank/DDBJ databases">
        <title>Characterization of Violacein-producing bacteria and related species.</title>
        <authorList>
            <person name="Wilson H.S."/>
            <person name="De Leon M.E."/>
        </authorList>
    </citation>
    <scope>NUCLEOTIDE SEQUENCE [LARGE SCALE GENOMIC DNA]</scope>
    <source>
        <strain evidence="13 14">HSC-2F05</strain>
    </source>
</reference>
<protein>
    <recommendedName>
        <fullName evidence="2">histidine kinase</fullName>
        <ecNumber evidence="2">2.7.13.3</ecNumber>
    </recommendedName>
</protein>
<dbReference type="InterPro" id="IPR036097">
    <property type="entry name" value="HisK_dim/P_sf"/>
</dbReference>
<evidence type="ECO:0000256" key="6">
    <source>
        <dbReference type="ARBA" id="ARBA00022777"/>
    </source>
</evidence>
<evidence type="ECO:0000256" key="7">
    <source>
        <dbReference type="ARBA" id="ARBA00022840"/>
    </source>
</evidence>
<sequence length="568" mass="60915">MIDDRPECSVLLIDDEPFAQDIIAHGLQGCTGHTLCYESSPARAVEVAREVRATVVLVDLRMPDLDGFEVTARLRAHPDTEDLPVIVLSSEDDPDIKARAFAVGANDYLVKWPDPRELVARVRYHSGACIARRQRDAAFASLRVSQEQLAASQSALHQAQKMEAIGQLTGGVAHDFNNVLQIIGGNLQLLKLVGNLSDSAKSRVEMALSGVERGAKLAAHLLAFARRQPLQSVVIDPGHLLREMDDMMRRVLGPSARVVTEIAPGLGSTMVDPNQLNNVLLNLAINARDAMGGAGTLTIRACNIDAPAGAEPASAPASALPAEIPHGHFVMIEVADTGRGMAQEVLLRAFEPFFTTKPTGQGTGLGLSMAYGFVKQSGGEIVLRSEPGQGTSVRIYLPRSDAAPAPVEQVASAPLTGGLETILVVEDEPEVRSSTCGILSALGYDVLEAPDAESAVKIIESGRHVDLVFSDVIMPGPVSSLQLGEIARRWLPWVQVLYTSGYAEGVLAHEGKLDASVHLLQKPYHPDALSMRIRHLLRHARRGQQAAARQADLHQAPVSGQRPHFGLT</sequence>
<evidence type="ECO:0000256" key="10">
    <source>
        <dbReference type="SAM" id="MobiDB-lite"/>
    </source>
</evidence>
<evidence type="ECO:0000256" key="5">
    <source>
        <dbReference type="ARBA" id="ARBA00022741"/>
    </source>
</evidence>
<comment type="caution">
    <text evidence="13">The sequence shown here is derived from an EMBL/GenBank/DDBJ whole genome shotgun (WGS) entry which is preliminary data.</text>
</comment>
<dbReference type="Gene3D" id="3.30.565.10">
    <property type="entry name" value="Histidine kinase-like ATPase, C-terminal domain"/>
    <property type="match status" value="1"/>
</dbReference>
<dbReference type="InterPro" id="IPR004358">
    <property type="entry name" value="Sig_transdc_His_kin-like_C"/>
</dbReference>
<dbReference type="EC" id="2.7.13.3" evidence="2"/>
<keyword evidence="4" id="KW-0808">Transferase</keyword>
<dbReference type="SUPFAM" id="SSF55874">
    <property type="entry name" value="ATPase domain of HSP90 chaperone/DNA topoisomerase II/histidine kinase"/>
    <property type="match status" value="1"/>
</dbReference>
<gene>
    <name evidence="13" type="ORF">LE190_03375</name>
</gene>
<feature type="domain" description="Histidine kinase" evidence="11">
    <location>
        <begin position="171"/>
        <end position="401"/>
    </location>
</feature>
<dbReference type="InterPro" id="IPR005467">
    <property type="entry name" value="His_kinase_dom"/>
</dbReference>
<dbReference type="InterPro" id="IPR003661">
    <property type="entry name" value="HisK_dim/P_dom"/>
</dbReference>
<evidence type="ECO:0000256" key="3">
    <source>
        <dbReference type="ARBA" id="ARBA00022553"/>
    </source>
</evidence>
<evidence type="ECO:0000256" key="1">
    <source>
        <dbReference type="ARBA" id="ARBA00000085"/>
    </source>
</evidence>
<feature type="region of interest" description="Disordered" evidence="10">
    <location>
        <begin position="547"/>
        <end position="568"/>
    </location>
</feature>
<dbReference type="SMART" id="SM00448">
    <property type="entry name" value="REC"/>
    <property type="match status" value="2"/>
</dbReference>
<evidence type="ECO:0000313" key="14">
    <source>
        <dbReference type="Proteomes" id="UP001198602"/>
    </source>
</evidence>
<evidence type="ECO:0000256" key="4">
    <source>
        <dbReference type="ARBA" id="ARBA00022679"/>
    </source>
</evidence>
<keyword evidence="8" id="KW-0902">Two-component regulatory system</keyword>
<dbReference type="CDD" id="cd00082">
    <property type="entry name" value="HisKA"/>
    <property type="match status" value="1"/>
</dbReference>
<dbReference type="PANTHER" id="PTHR43065">
    <property type="entry name" value="SENSOR HISTIDINE KINASE"/>
    <property type="match status" value="1"/>
</dbReference>
<keyword evidence="5" id="KW-0547">Nucleotide-binding</keyword>
<accession>A0ABS7Y5K9</accession>
<keyword evidence="14" id="KW-1185">Reference proteome</keyword>
<feature type="domain" description="Response regulatory" evidence="12">
    <location>
        <begin position="9"/>
        <end position="126"/>
    </location>
</feature>
<keyword evidence="7" id="KW-0067">ATP-binding</keyword>
<dbReference type="InterPro" id="IPR011006">
    <property type="entry name" value="CheY-like_superfamily"/>
</dbReference>
<keyword evidence="6" id="KW-0418">Kinase</keyword>
<dbReference type="Gene3D" id="1.10.287.130">
    <property type="match status" value="1"/>
</dbReference>
<dbReference type="InterPro" id="IPR003594">
    <property type="entry name" value="HATPase_dom"/>
</dbReference>
<feature type="domain" description="Response regulatory" evidence="12">
    <location>
        <begin position="421"/>
        <end position="537"/>
    </location>
</feature>
<dbReference type="PANTHER" id="PTHR43065:SF46">
    <property type="entry name" value="C4-DICARBOXYLATE TRANSPORT SENSOR PROTEIN DCTB"/>
    <property type="match status" value="1"/>
</dbReference>
<dbReference type="EMBL" id="JAHYBX010000001">
    <property type="protein sequence ID" value="MCA1854971.1"/>
    <property type="molecule type" value="Genomic_DNA"/>
</dbReference>
<dbReference type="RefSeq" id="WP_225237377.1">
    <property type="nucleotide sequence ID" value="NZ_JAHYBX010000001.1"/>
</dbReference>
<keyword evidence="3 9" id="KW-0597">Phosphoprotein</keyword>
<dbReference type="SUPFAM" id="SSF47384">
    <property type="entry name" value="Homodimeric domain of signal transducing histidine kinase"/>
    <property type="match status" value="1"/>
</dbReference>
<dbReference type="Pfam" id="PF02518">
    <property type="entry name" value="HATPase_c"/>
    <property type="match status" value="1"/>
</dbReference>
<dbReference type="Proteomes" id="UP001198602">
    <property type="component" value="Unassembled WGS sequence"/>
</dbReference>
<dbReference type="SUPFAM" id="SSF52172">
    <property type="entry name" value="CheY-like"/>
    <property type="match status" value="2"/>
</dbReference>